<evidence type="ECO:0000256" key="4">
    <source>
        <dbReference type="ARBA" id="ARBA00023163"/>
    </source>
</evidence>
<evidence type="ECO:0000313" key="8">
    <source>
        <dbReference type="Proteomes" id="UP001054889"/>
    </source>
</evidence>
<proteinExistence type="inferred from homology"/>
<keyword evidence="4" id="KW-0804">Transcription</keyword>
<keyword evidence="5" id="KW-0539">Nucleus</keyword>
<protein>
    <submittedName>
        <fullName evidence="7">Uncharacterized protein</fullName>
    </submittedName>
</protein>
<comment type="subcellular location">
    <subcellularLocation>
        <location evidence="1">Nucleus</location>
    </subcellularLocation>
</comment>
<sequence>MPPRRRPLPPPPAAEPSLASELHVDPVEEPDPDTATPTIQPRPGIVTNLPPGPRAVYLAIFAAGSNGVMMPELCRETGMVSSTARRHVNVLKKAQLVKEICDARNRSKKILVASDFEPASEIAGGAWYHDGRLDVDAVSDARRRCMAQVKKRGSATAKMVHEGIRSDEPSAGYEEAKVREILSAMVLDKDLDEVARGGVTWYRVAERQQGGVMEAIPCGVCPRVDECSPNTCVYYKTWLQLDF</sequence>
<dbReference type="SUPFAM" id="SSF46785">
    <property type="entry name" value="Winged helix' DNA-binding domain"/>
    <property type="match status" value="1"/>
</dbReference>
<evidence type="ECO:0000256" key="3">
    <source>
        <dbReference type="ARBA" id="ARBA00022478"/>
    </source>
</evidence>
<gene>
    <name evidence="7" type="primary">ga15004</name>
    <name evidence="7" type="ORF">PR202_ga15004</name>
</gene>
<evidence type="ECO:0000256" key="6">
    <source>
        <dbReference type="SAM" id="MobiDB-lite"/>
    </source>
</evidence>
<comment type="caution">
    <text evidence="7">The sequence shown here is derived from an EMBL/GenBank/DDBJ whole genome shotgun (WGS) entry which is preliminary data.</text>
</comment>
<dbReference type="InterPro" id="IPR036388">
    <property type="entry name" value="WH-like_DNA-bd_sf"/>
</dbReference>
<keyword evidence="3" id="KW-0240">DNA-directed RNA polymerase</keyword>
<feature type="region of interest" description="Disordered" evidence="6">
    <location>
        <begin position="1"/>
        <end position="47"/>
    </location>
</feature>
<evidence type="ECO:0000256" key="1">
    <source>
        <dbReference type="ARBA" id="ARBA00004123"/>
    </source>
</evidence>
<dbReference type="InterPro" id="IPR007832">
    <property type="entry name" value="RNA_pol_Rpc34"/>
</dbReference>
<dbReference type="Pfam" id="PF05158">
    <property type="entry name" value="RNA_pol_Rpc34"/>
    <property type="match status" value="1"/>
</dbReference>
<organism evidence="7 8">
    <name type="scientific">Eleusine coracana subsp. coracana</name>
    <dbReference type="NCBI Taxonomy" id="191504"/>
    <lineage>
        <taxon>Eukaryota</taxon>
        <taxon>Viridiplantae</taxon>
        <taxon>Streptophyta</taxon>
        <taxon>Embryophyta</taxon>
        <taxon>Tracheophyta</taxon>
        <taxon>Spermatophyta</taxon>
        <taxon>Magnoliopsida</taxon>
        <taxon>Liliopsida</taxon>
        <taxon>Poales</taxon>
        <taxon>Poaceae</taxon>
        <taxon>PACMAD clade</taxon>
        <taxon>Chloridoideae</taxon>
        <taxon>Cynodonteae</taxon>
        <taxon>Eleusininae</taxon>
        <taxon>Eleusine</taxon>
    </lineage>
</organism>
<comment type="similarity">
    <text evidence="2">Belongs to the eukaryotic RPC34/RPC39 RNA polymerase subunit family.</text>
</comment>
<dbReference type="Gene3D" id="1.10.10.10">
    <property type="entry name" value="Winged helix-like DNA-binding domain superfamily/Winged helix DNA-binding domain"/>
    <property type="match status" value="1"/>
</dbReference>
<dbReference type="EMBL" id="BQKI01000007">
    <property type="protein sequence ID" value="GJM98030.1"/>
    <property type="molecule type" value="Genomic_DNA"/>
</dbReference>
<dbReference type="GO" id="GO:0006383">
    <property type="term" value="P:transcription by RNA polymerase III"/>
    <property type="evidence" value="ECO:0007669"/>
    <property type="project" value="InterPro"/>
</dbReference>
<keyword evidence="8" id="KW-1185">Reference proteome</keyword>
<dbReference type="PANTHER" id="PTHR12780">
    <property type="entry name" value="RNA POLYMERASE III DNA DIRECTED , 39KD SUBUNIT-RELATED"/>
    <property type="match status" value="1"/>
</dbReference>
<evidence type="ECO:0000256" key="2">
    <source>
        <dbReference type="ARBA" id="ARBA00011038"/>
    </source>
</evidence>
<dbReference type="Proteomes" id="UP001054889">
    <property type="component" value="Unassembled WGS sequence"/>
</dbReference>
<reference evidence="7" key="1">
    <citation type="journal article" date="2018" name="DNA Res.">
        <title>Multiple hybrid de novo genome assembly of finger millet, an orphan allotetraploid crop.</title>
        <authorList>
            <person name="Hatakeyama M."/>
            <person name="Aluri S."/>
            <person name="Balachadran M.T."/>
            <person name="Sivarajan S.R."/>
            <person name="Patrignani A."/>
            <person name="Gruter S."/>
            <person name="Poveda L."/>
            <person name="Shimizu-Inatsugi R."/>
            <person name="Baeten J."/>
            <person name="Francoijs K.J."/>
            <person name="Nataraja K.N."/>
            <person name="Reddy Y.A.N."/>
            <person name="Phadnis S."/>
            <person name="Ravikumar R.L."/>
            <person name="Schlapbach R."/>
            <person name="Sreeman S.M."/>
            <person name="Shimizu K.K."/>
        </authorList>
    </citation>
    <scope>NUCLEOTIDE SEQUENCE</scope>
</reference>
<dbReference type="AlphaFoldDB" id="A0AAV5CIV0"/>
<evidence type="ECO:0000313" key="7">
    <source>
        <dbReference type="EMBL" id="GJM98030.1"/>
    </source>
</evidence>
<accession>A0AAV5CIV0</accession>
<dbReference type="InterPro" id="IPR036390">
    <property type="entry name" value="WH_DNA-bd_sf"/>
</dbReference>
<dbReference type="GO" id="GO:0005666">
    <property type="term" value="C:RNA polymerase III complex"/>
    <property type="evidence" value="ECO:0007669"/>
    <property type="project" value="InterPro"/>
</dbReference>
<evidence type="ECO:0000256" key="5">
    <source>
        <dbReference type="ARBA" id="ARBA00023242"/>
    </source>
</evidence>
<reference evidence="7" key="2">
    <citation type="submission" date="2021-12" db="EMBL/GenBank/DDBJ databases">
        <title>Resequencing data analysis of finger millet.</title>
        <authorList>
            <person name="Hatakeyama M."/>
            <person name="Aluri S."/>
            <person name="Balachadran M.T."/>
            <person name="Sivarajan S.R."/>
            <person name="Poveda L."/>
            <person name="Shimizu-Inatsugi R."/>
            <person name="Schlapbach R."/>
            <person name="Sreeman S.M."/>
            <person name="Shimizu K.K."/>
        </authorList>
    </citation>
    <scope>NUCLEOTIDE SEQUENCE</scope>
</reference>
<name>A0AAV5CIV0_ELECO</name>
<dbReference type="InterPro" id="IPR016049">
    <property type="entry name" value="RNA_pol_Rpc34-like"/>
</dbReference>